<dbReference type="Pfam" id="PF07534">
    <property type="entry name" value="TLD"/>
    <property type="match status" value="1"/>
</dbReference>
<evidence type="ECO:0000256" key="1">
    <source>
        <dbReference type="SAM" id="MobiDB-lite"/>
    </source>
</evidence>
<organism evidence="3 4">
    <name type="scientific">Stephania japonica</name>
    <dbReference type="NCBI Taxonomy" id="461633"/>
    <lineage>
        <taxon>Eukaryota</taxon>
        <taxon>Viridiplantae</taxon>
        <taxon>Streptophyta</taxon>
        <taxon>Embryophyta</taxon>
        <taxon>Tracheophyta</taxon>
        <taxon>Spermatophyta</taxon>
        <taxon>Magnoliopsida</taxon>
        <taxon>Ranunculales</taxon>
        <taxon>Menispermaceae</taxon>
        <taxon>Menispermoideae</taxon>
        <taxon>Cissampelideae</taxon>
        <taxon>Stephania</taxon>
    </lineage>
</organism>
<dbReference type="PROSITE" id="PS51886">
    <property type="entry name" value="TLDC"/>
    <property type="match status" value="1"/>
</dbReference>
<gene>
    <name evidence="3" type="ORF">Sjap_017039</name>
</gene>
<dbReference type="Proteomes" id="UP001417504">
    <property type="component" value="Unassembled WGS sequence"/>
</dbReference>
<comment type="caution">
    <text evidence="3">The sequence shown here is derived from an EMBL/GenBank/DDBJ whole genome shotgun (WGS) entry which is preliminary data.</text>
</comment>
<name>A0AAP0I5E8_9MAGN</name>
<dbReference type="PANTHER" id="PTHR23354">
    <property type="entry name" value="NUCLEOLAR PROTEIN 7/ESTROGEN RECEPTOR COACTIVATOR-RELATED"/>
    <property type="match status" value="1"/>
</dbReference>
<dbReference type="PANTHER" id="PTHR23354:SF104">
    <property type="entry name" value="TLD-DOMAIN CONTAINING NUCLEOLAR PROTEIN"/>
    <property type="match status" value="1"/>
</dbReference>
<accession>A0AAP0I5E8</accession>
<dbReference type="InterPro" id="IPR006571">
    <property type="entry name" value="TLDc_dom"/>
</dbReference>
<protein>
    <recommendedName>
        <fullName evidence="2">TLDc domain-containing protein</fullName>
    </recommendedName>
</protein>
<reference evidence="3 4" key="1">
    <citation type="submission" date="2024-01" db="EMBL/GenBank/DDBJ databases">
        <title>Genome assemblies of Stephania.</title>
        <authorList>
            <person name="Yang L."/>
        </authorList>
    </citation>
    <scope>NUCLEOTIDE SEQUENCE [LARGE SCALE GENOMIC DNA]</scope>
    <source>
        <strain evidence="3">QJT</strain>
        <tissue evidence="3">Leaf</tissue>
    </source>
</reference>
<evidence type="ECO:0000259" key="2">
    <source>
        <dbReference type="PROSITE" id="PS51886"/>
    </source>
</evidence>
<feature type="domain" description="TLDc" evidence="2">
    <location>
        <begin position="297"/>
        <end position="493"/>
    </location>
</feature>
<dbReference type="EMBL" id="JBBNAE010000007">
    <property type="protein sequence ID" value="KAK9108979.1"/>
    <property type="molecule type" value="Genomic_DNA"/>
</dbReference>
<evidence type="ECO:0000313" key="3">
    <source>
        <dbReference type="EMBL" id="KAK9108979.1"/>
    </source>
</evidence>
<proteinExistence type="predicted"/>
<dbReference type="AlphaFoldDB" id="A0AAP0I5E8"/>
<evidence type="ECO:0000313" key="4">
    <source>
        <dbReference type="Proteomes" id="UP001417504"/>
    </source>
</evidence>
<sequence length="616" mass="69119">MGASSSTQQQQQQSSREQQELESLAASTGALPDLHKSFAKLSDPQTNSIPLSALHDLFSVKVANLINSDDGVASSVQNSFLKLLSQLGQAIVDLFFVADKGGVNWVEFLRGYTKCCARMPVSMYIHTLFRVFDAASEKAGFLKDLEFEFYDTDCKINGNFKPGDLVMLLWLCWVMSQGTKRVALFKVDDKLGLPDIDHIVLSAISTCIEGQGELKMWDCSALDLEVQIPAQNVHAWILKMVPGLADCFSQYVHARIKCGSSEDALDFSCLLLELSPPMESHETHILTWGRAWAISLTLRSTLSEEILNVCAPKAEPGVFEDLLYRSSLHGKGLNRFWSNIEGYNGPMLILVSASSPEVESSIGRLVIGVLTQQGFENKDVFYGSSGDLYAISPVFHVFPHGGGQRDDLPLTGKEKNFVYSHLHPSSRVYEPHPKPVGLAFGGTMGNERIFIDEDFTKVIIRHHAVDKTYQHGSLIPNQMLSERKGDAEIYQILPCHNAELSMVIVLFNFDFVLDMEEHYHKRFWHALPPLTLNLTVNASSLQGFLPVEAQILEVEVWGLGGEKSKRVQDMYKKREEMFTEQRRKVDLKTFASWEDSPEKMMLDMVSDPNSVRREDR</sequence>
<keyword evidence="4" id="KW-1185">Reference proteome</keyword>
<dbReference type="SMART" id="SM00584">
    <property type="entry name" value="TLDc"/>
    <property type="match status" value="1"/>
</dbReference>
<feature type="compositionally biased region" description="Low complexity" evidence="1">
    <location>
        <begin position="1"/>
        <end position="16"/>
    </location>
</feature>
<feature type="region of interest" description="Disordered" evidence="1">
    <location>
        <begin position="1"/>
        <end position="24"/>
    </location>
</feature>